<feature type="region of interest" description="Disordered" evidence="1">
    <location>
        <begin position="1"/>
        <end position="45"/>
    </location>
</feature>
<gene>
    <name evidence="3" type="ORF">H9624_13845</name>
</gene>
<organism evidence="3 4">
    <name type="scientific">Oceanitalea stevensii</name>
    <dbReference type="NCBI Taxonomy" id="2763072"/>
    <lineage>
        <taxon>Bacteria</taxon>
        <taxon>Bacillati</taxon>
        <taxon>Actinomycetota</taxon>
        <taxon>Actinomycetes</taxon>
        <taxon>Micrococcales</taxon>
        <taxon>Bogoriellaceae</taxon>
        <taxon>Georgenia</taxon>
    </lineage>
</organism>
<dbReference type="EMBL" id="JACSPO010000010">
    <property type="protein sequence ID" value="MBD8063403.1"/>
    <property type="molecule type" value="Genomic_DNA"/>
</dbReference>
<keyword evidence="4" id="KW-1185">Reference proteome</keyword>
<dbReference type="Proteomes" id="UP000661894">
    <property type="component" value="Unassembled WGS sequence"/>
</dbReference>
<dbReference type="RefSeq" id="WP_251840501.1">
    <property type="nucleotide sequence ID" value="NZ_JACSPO010000010.1"/>
</dbReference>
<reference evidence="3 4" key="1">
    <citation type="submission" date="2020-08" db="EMBL/GenBank/DDBJ databases">
        <title>A Genomic Blueprint of the Chicken Gut Microbiome.</title>
        <authorList>
            <person name="Gilroy R."/>
            <person name="Ravi A."/>
            <person name="Getino M."/>
            <person name="Pursley I."/>
            <person name="Horton D.L."/>
            <person name="Alikhan N.-F."/>
            <person name="Baker D."/>
            <person name="Gharbi K."/>
            <person name="Hall N."/>
            <person name="Watson M."/>
            <person name="Adriaenssens E.M."/>
            <person name="Foster-Nyarko E."/>
            <person name="Jarju S."/>
            <person name="Secka A."/>
            <person name="Antonio M."/>
            <person name="Oren A."/>
            <person name="Chaudhuri R."/>
            <person name="La Ragione R.M."/>
            <person name="Hildebrand F."/>
            <person name="Pallen M.J."/>
        </authorList>
    </citation>
    <scope>NUCLEOTIDE SEQUENCE [LARGE SCALE GENOMIC DNA]</scope>
    <source>
        <strain evidence="3 4">Sa1BUA1</strain>
    </source>
</reference>
<name>A0ABR8Z5X1_9MICO</name>
<evidence type="ECO:0000256" key="2">
    <source>
        <dbReference type="SAM" id="Phobius"/>
    </source>
</evidence>
<keyword evidence="2" id="KW-0472">Membrane</keyword>
<evidence type="ECO:0000256" key="1">
    <source>
        <dbReference type="SAM" id="MobiDB-lite"/>
    </source>
</evidence>
<dbReference type="InterPro" id="IPR025101">
    <property type="entry name" value="DUF4012"/>
</dbReference>
<evidence type="ECO:0000313" key="4">
    <source>
        <dbReference type="Proteomes" id="UP000661894"/>
    </source>
</evidence>
<protein>
    <submittedName>
        <fullName evidence="3">DUF4012 domain-containing protein</fullName>
    </submittedName>
</protein>
<accession>A0ABR8Z5X1</accession>
<feature type="transmembrane region" description="Helical" evidence="2">
    <location>
        <begin position="50"/>
        <end position="72"/>
    </location>
</feature>
<comment type="caution">
    <text evidence="3">The sequence shown here is derived from an EMBL/GenBank/DDBJ whole genome shotgun (WGS) entry which is preliminary data.</text>
</comment>
<proteinExistence type="predicted"/>
<keyword evidence="2" id="KW-1133">Transmembrane helix</keyword>
<sequence length="646" mass="67297">MTDNFPSWLDDDGGSATPDARPPTRAGGGSGDDGGTTSRRRRKKKRRNRTVLALVILAVLLGLVALLVIFALQGRTAVTEMRAAMPLVSELRQEALGGETDAAGATADELREHTSAARDAVDGPHWAVAAKLPWIGANVAAVRTTTAVVDDLAADALPDLVAATDIVDPARLAPQDGRIDLAPFTEVAPRVVAANDAVVAGRDRLDSVDSDELVGLLGDQIDKLKGQVDELAGLTATASRAVQLIPPMLGAEESREYILMVQNNAEPRATGGLTGAFLLLRAEDGAVELVEQRSAGEVGYFGDGAVELTDTEIALFGTQLARYPGNVTATPDFPRSAEIISAMWSEGVGGEVDGVLSLDPVALGSLLEATGPIGLDDGELGALGVPSEMFGGDARLTADNAADIMLNGVYRYIDDTSAQDEFFEVAAATIFSAVMTGEAAPAATVASLVQAADEGRLIVWSAHEEEQDLLAGTVLSGELRGDTGHGAPVVGVYVNDLSAAKIAFYQRMEVEVEAKQCHANGNQDVTVSVTLTSDVPDGAAELPNSLAGNGSVVDKGDMRSNLLVYAPTGGRITDVRDPDTDDVGAFPQVHNQQVVVGRRVNLSPGDSVTTQFDITTGPGFTSDAVLRMTPGPGGERYISSALTCRH</sequence>
<keyword evidence="2" id="KW-0812">Transmembrane</keyword>
<evidence type="ECO:0000313" key="3">
    <source>
        <dbReference type="EMBL" id="MBD8063403.1"/>
    </source>
</evidence>
<dbReference type="Pfam" id="PF13196">
    <property type="entry name" value="DUF4012"/>
    <property type="match status" value="1"/>
</dbReference>